<feature type="chain" id="PRO_5041151523" evidence="1">
    <location>
        <begin position="21"/>
        <end position="145"/>
    </location>
</feature>
<evidence type="ECO:0000313" key="4">
    <source>
        <dbReference type="EMBL" id="NIA72309.1"/>
    </source>
</evidence>
<gene>
    <name evidence="3" type="ORF">HBA54_21700</name>
    <name evidence="4" type="ORF">HBA54_27335</name>
</gene>
<comment type="caution">
    <text evidence="3">The sequence shown here is derived from an EMBL/GenBank/DDBJ whole genome shotgun (WGS) entry which is preliminary data.</text>
</comment>
<evidence type="ECO:0000313" key="3">
    <source>
        <dbReference type="EMBL" id="NIA71219.1"/>
    </source>
</evidence>
<dbReference type="RefSeq" id="WP_167228631.1">
    <property type="nucleotide sequence ID" value="NZ_JAAQPH010000020.1"/>
</dbReference>
<dbReference type="Pfam" id="PF11845">
    <property type="entry name" value="Tll0287-like"/>
    <property type="match status" value="1"/>
</dbReference>
<dbReference type="Proteomes" id="UP000761264">
    <property type="component" value="Unassembled WGS sequence"/>
</dbReference>
<accession>A0A967KD49</accession>
<dbReference type="EMBL" id="JAAQPH010000039">
    <property type="protein sequence ID" value="NIA72309.1"/>
    <property type="molecule type" value="Genomic_DNA"/>
</dbReference>
<organism evidence="3 5">
    <name type="scientific">Pelagibius litoralis</name>
    <dbReference type="NCBI Taxonomy" id="374515"/>
    <lineage>
        <taxon>Bacteria</taxon>
        <taxon>Pseudomonadati</taxon>
        <taxon>Pseudomonadota</taxon>
        <taxon>Alphaproteobacteria</taxon>
        <taxon>Rhodospirillales</taxon>
        <taxon>Rhodovibrionaceae</taxon>
        <taxon>Pelagibius</taxon>
    </lineage>
</organism>
<feature type="domain" description="Tll0287-like" evidence="2">
    <location>
        <begin position="25"/>
        <end position="145"/>
    </location>
</feature>
<evidence type="ECO:0000256" key="1">
    <source>
        <dbReference type="SAM" id="SignalP"/>
    </source>
</evidence>
<protein>
    <submittedName>
        <fullName evidence="3">DUF3365 domain-containing protein</fullName>
    </submittedName>
</protein>
<keyword evidence="5" id="KW-1185">Reference proteome</keyword>
<evidence type="ECO:0000313" key="5">
    <source>
        <dbReference type="Proteomes" id="UP000761264"/>
    </source>
</evidence>
<name>A0A967KD49_9PROT</name>
<sequence length="145" mass="16127">MLRKLCLVVAFLISGGSAVAQDLSAYTDEARAAIQQLRQVMMEHLQQAVREVGPAEATSVCRHLAPEIAAEVAAETGWEIRRPALRARNPENRPNEAERGVLLGYLTRSFAGQSFDSMETIRLEERDGRTYVHYMRAVPTLDACL</sequence>
<feature type="non-terminal residue" evidence="3">
    <location>
        <position position="145"/>
    </location>
</feature>
<proteinExistence type="predicted"/>
<dbReference type="InterPro" id="IPR021796">
    <property type="entry name" value="Tll0287-like_dom"/>
</dbReference>
<keyword evidence="1" id="KW-0732">Signal</keyword>
<evidence type="ECO:0000259" key="2">
    <source>
        <dbReference type="Pfam" id="PF11845"/>
    </source>
</evidence>
<reference evidence="3" key="1">
    <citation type="submission" date="2020-03" db="EMBL/GenBank/DDBJ databases">
        <title>Genome of Pelagibius litoralis DSM 21314T.</title>
        <authorList>
            <person name="Wang G."/>
        </authorList>
    </citation>
    <scope>NUCLEOTIDE SEQUENCE</scope>
    <source>
        <strain evidence="3">DSM 21314</strain>
    </source>
</reference>
<dbReference type="AlphaFoldDB" id="A0A967KD49"/>
<feature type="signal peptide" evidence="1">
    <location>
        <begin position="1"/>
        <end position="20"/>
    </location>
</feature>
<dbReference type="EMBL" id="JAAQPH010000020">
    <property type="protein sequence ID" value="NIA71219.1"/>
    <property type="molecule type" value="Genomic_DNA"/>
</dbReference>